<proteinExistence type="predicted"/>
<sequence length="116" mass="13200">MKVIYDTDTQYLPILITVGIGARHLPPQTARQHTDWVTFKASLETLHLGSSFATAADVNTLANQLVSKIRRVQFMATILLPISTSRRKDLPSHIKVRLQQKHRLHKLWGLHLLSQT</sequence>
<evidence type="ECO:0000313" key="2">
    <source>
        <dbReference type="Proteomes" id="UP000299102"/>
    </source>
</evidence>
<reference evidence="1 2" key="1">
    <citation type="journal article" date="2019" name="Commun. Biol.">
        <title>The bagworm genome reveals a unique fibroin gene that provides high tensile strength.</title>
        <authorList>
            <person name="Kono N."/>
            <person name="Nakamura H."/>
            <person name="Ohtoshi R."/>
            <person name="Tomita M."/>
            <person name="Numata K."/>
            <person name="Arakawa K."/>
        </authorList>
    </citation>
    <scope>NUCLEOTIDE SEQUENCE [LARGE SCALE GENOMIC DNA]</scope>
</reference>
<keyword evidence="2" id="KW-1185">Reference proteome</keyword>
<dbReference type="OrthoDB" id="410155at2759"/>
<organism evidence="1 2">
    <name type="scientific">Eumeta variegata</name>
    <name type="common">Bagworm moth</name>
    <name type="synonym">Eumeta japonica</name>
    <dbReference type="NCBI Taxonomy" id="151549"/>
    <lineage>
        <taxon>Eukaryota</taxon>
        <taxon>Metazoa</taxon>
        <taxon>Ecdysozoa</taxon>
        <taxon>Arthropoda</taxon>
        <taxon>Hexapoda</taxon>
        <taxon>Insecta</taxon>
        <taxon>Pterygota</taxon>
        <taxon>Neoptera</taxon>
        <taxon>Endopterygota</taxon>
        <taxon>Lepidoptera</taxon>
        <taxon>Glossata</taxon>
        <taxon>Ditrysia</taxon>
        <taxon>Tineoidea</taxon>
        <taxon>Psychidae</taxon>
        <taxon>Oiketicinae</taxon>
        <taxon>Eumeta</taxon>
    </lineage>
</organism>
<dbReference type="AlphaFoldDB" id="A0A4C1ZQ55"/>
<gene>
    <name evidence="1" type="ORF">EVAR_21780_1</name>
</gene>
<dbReference type="Proteomes" id="UP000299102">
    <property type="component" value="Unassembled WGS sequence"/>
</dbReference>
<name>A0A4C1ZQ55_EUMVA</name>
<protein>
    <submittedName>
        <fullName evidence="1">Uncharacterized protein</fullName>
    </submittedName>
</protein>
<comment type="caution">
    <text evidence="1">The sequence shown here is derived from an EMBL/GenBank/DDBJ whole genome shotgun (WGS) entry which is preliminary data.</text>
</comment>
<evidence type="ECO:0000313" key="1">
    <source>
        <dbReference type="EMBL" id="GBP88675.1"/>
    </source>
</evidence>
<accession>A0A4C1ZQ55</accession>
<dbReference type="EMBL" id="BGZK01001950">
    <property type="protein sequence ID" value="GBP88675.1"/>
    <property type="molecule type" value="Genomic_DNA"/>
</dbReference>